<accession>A0ACD2UE47</accession>
<organism evidence="1 2">
    <name type="scientific">Pseudomonas helmanticensis</name>
    <dbReference type="NCBI Taxonomy" id="1471381"/>
    <lineage>
        <taxon>Bacteria</taxon>
        <taxon>Pseudomonadati</taxon>
        <taxon>Pseudomonadota</taxon>
        <taxon>Gammaproteobacteria</taxon>
        <taxon>Pseudomonadales</taxon>
        <taxon>Pseudomonadaceae</taxon>
        <taxon>Pseudomonas</taxon>
    </lineage>
</organism>
<reference evidence="1" key="1">
    <citation type="submission" date="2017-05" db="EMBL/GenBank/DDBJ databases">
        <authorList>
            <person name="Varghese N."/>
            <person name="Submissions S."/>
        </authorList>
    </citation>
    <scope>NUCLEOTIDE SEQUENCE</scope>
    <source>
        <strain evidence="1">LMG 28168</strain>
    </source>
</reference>
<name>A0ACD2UE47_9PSED</name>
<evidence type="ECO:0000313" key="1">
    <source>
        <dbReference type="EMBL" id="SMQ30872.1"/>
    </source>
</evidence>
<proteinExistence type="predicted"/>
<gene>
    <name evidence="1" type="ORF">SAMN04488483_5769</name>
</gene>
<keyword evidence="2" id="KW-1185">Reference proteome</keyword>
<protein>
    <submittedName>
        <fullName evidence="1">Virulence plasmid B protein</fullName>
    </submittedName>
</protein>
<comment type="caution">
    <text evidence="1">The sequence shown here is derived from an EMBL/GenBank/DDBJ whole genome shotgun (WGS) entry which is preliminary data.</text>
</comment>
<sequence length="433" mass="48883">MADQELSIVTPSIEKSSTIATIGKSWGAVGPTGAASFELPVPASAGRGWDPQLSLTYSSQAGNGIFGVGWNLGIGQISRRTHKGVPRYTDHDEIIGHDGEVWMPELDEDGELKSRAESSYNGMAIGPHTVVRYWPLVESDFALRERWQAEPHMPPFWLVHGADGSLHVYGKTAASRRADPDNPMRVSSWLLCESMNAHGEHICFEYLSDDDDADPVHDYRAQRYLHRVLYGNASASANLYAWSNDDPADLHWHFHLLFDYGERSRDMSEKPVYDGIELRPWLQRGDPFSTYGQGFEIGTRRTCQQMLMFHHFAQETGPRPTLVRRLLLEYRNVEPAWTYSQISAAHYQAWDADGRVENTPPVEFDYTAFEINKTATRLFATDTMPGIDDGANYQCVDLYGEGVPGFLARFDQCWYYREPQRGESSPEAIDYGP</sequence>
<dbReference type="EMBL" id="FXUY01000002">
    <property type="protein sequence ID" value="SMQ30872.1"/>
    <property type="molecule type" value="Genomic_DNA"/>
</dbReference>
<evidence type="ECO:0000313" key="2">
    <source>
        <dbReference type="Proteomes" id="UP001158048"/>
    </source>
</evidence>
<dbReference type="Proteomes" id="UP001158048">
    <property type="component" value="Unassembled WGS sequence"/>
</dbReference>